<accession>A0A1G2JQH5</accession>
<comment type="caution">
    <text evidence="1">The sequence shown here is derived from an EMBL/GenBank/DDBJ whole genome shotgun (WGS) entry which is preliminary data.</text>
</comment>
<evidence type="ECO:0000313" key="1">
    <source>
        <dbReference type="EMBL" id="OGZ88540.1"/>
    </source>
</evidence>
<reference evidence="1 2" key="1">
    <citation type="journal article" date="2016" name="Nat. Commun.">
        <title>Thousands of microbial genomes shed light on interconnected biogeochemical processes in an aquifer system.</title>
        <authorList>
            <person name="Anantharaman K."/>
            <person name="Brown C.T."/>
            <person name="Hug L.A."/>
            <person name="Sharon I."/>
            <person name="Castelle C.J."/>
            <person name="Probst A.J."/>
            <person name="Thomas B.C."/>
            <person name="Singh A."/>
            <person name="Wilkins M.J."/>
            <person name="Karaoz U."/>
            <person name="Brodie E.L."/>
            <person name="Williams K.H."/>
            <person name="Hubbard S.S."/>
            <person name="Banfield J.F."/>
        </authorList>
    </citation>
    <scope>NUCLEOTIDE SEQUENCE [LARGE SCALE GENOMIC DNA]</scope>
</reference>
<proteinExistence type="predicted"/>
<dbReference type="AlphaFoldDB" id="A0A1G2JQH5"/>
<sequence length="101" mass="12729">MKSWRKWWNYTVLFFRWGLREKLHELRCLIWNAGIKLWWYRLWIRKDVSHPSLDLDHFAMLSMGKKRLRQYLDDNARRRKIAEIRELEAEDAQRAYRRAHQ</sequence>
<organism evidence="1 2">
    <name type="scientific">Candidatus Staskawiczbacteria bacterium RIFOXYD1_FULL_32_13</name>
    <dbReference type="NCBI Taxonomy" id="1802234"/>
    <lineage>
        <taxon>Bacteria</taxon>
        <taxon>Candidatus Staskawicziibacteriota</taxon>
    </lineage>
</organism>
<dbReference type="EMBL" id="MHPU01000020">
    <property type="protein sequence ID" value="OGZ88540.1"/>
    <property type="molecule type" value="Genomic_DNA"/>
</dbReference>
<name>A0A1G2JQH5_9BACT</name>
<evidence type="ECO:0000313" key="2">
    <source>
        <dbReference type="Proteomes" id="UP000178935"/>
    </source>
</evidence>
<gene>
    <name evidence="1" type="ORF">A2561_04545</name>
</gene>
<dbReference type="Proteomes" id="UP000178935">
    <property type="component" value="Unassembled WGS sequence"/>
</dbReference>
<protein>
    <submittedName>
        <fullName evidence="1">Uncharacterized protein</fullName>
    </submittedName>
</protein>